<keyword evidence="2 7" id="KW-0812">Transmembrane</keyword>
<dbReference type="HOGENOM" id="CLU_906593_0_0_1"/>
<feature type="region of interest" description="Disordered" evidence="8">
    <location>
        <begin position="244"/>
        <end position="307"/>
    </location>
</feature>
<evidence type="ECO:0000313" key="10">
    <source>
        <dbReference type="Proteomes" id="UP000028545"/>
    </source>
</evidence>
<reference evidence="9 10" key="1">
    <citation type="journal article" date="2014" name="Genome Announc.">
        <title>Draft genome sequence of the pathogenic fungus Scedosporium apiospermum.</title>
        <authorList>
            <person name="Vandeputte P."/>
            <person name="Ghamrawi S."/>
            <person name="Rechenmann M."/>
            <person name="Iltis A."/>
            <person name="Giraud S."/>
            <person name="Fleury M."/>
            <person name="Thornton C."/>
            <person name="Delhaes L."/>
            <person name="Meyer W."/>
            <person name="Papon N."/>
            <person name="Bouchara J.P."/>
        </authorList>
    </citation>
    <scope>NUCLEOTIDE SEQUENCE [LARGE SCALE GENOMIC DNA]</scope>
    <source>
        <strain evidence="9 10">IHEM 14462</strain>
    </source>
</reference>
<dbReference type="GeneID" id="27720746"/>
<evidence type="ECO:0000313" key="9">
    <source>
        <dbReference type="EMBL" id="KEZ45848.1"/>
    </source>
</evidence>
<evidence type="ECO:0000256" key="8">
    <source>
        <dbReference type="SAM" id="MobiDB-lite"/>
    </source>
</evidence>
<dbReference type="KEGG" id="sapo:SAPIO_CDS1674"/>
<name>A0A084GET6_PSEDA</name>
<comment type="subcellular location">
    <subcellularLocation>
        <location evidence="7">Mitochondrion inner membrane</location>
        <topology evidence="7">Single-pass membrane protein</topology>
    </subcellularLocation>
</comment>
<sequence>MLQTSLRTSWSLIGAHAHETWAVIPHRRAVITRGYFAGEKKPSADKLNPSIDTLGSKGSPIHRTQSAAATPNSQATPDAAANTPGLTPTLLGKLKRGIHRRLGNFGLALTILGTLGFGSGIWYSCVNDKFYNLFIEHIPFGKRAMPYLLDFRKGPPNNIDRMPEASVTGVTVHTTSGDSGKVADAGEPANRQSRAVSKGKTKTKEYDAKLSQTKNGETKLQSINPATKPLKVETKESVVELRLMTGGEARPQGVKSPVSSPLNVEDTTDTPAKVAPPAAYSAKPVEPEPKLGRKPAADSESKVSEVN</sequence>
<accession>A0A084GET6</accession>
<feature type="compositionally biased region" description="Basic and acidic residues" evidence="8">
    <location>
        <begin position="285"/>
        <end position="307"/>
    </location>
</feature>
<keyword evidence="4 7" id="KW-1133">Transmembrane helix</keyword>
<dbReference type="GO" id="GO:0005743">
    <property type="term" value="C:mitochondrial inner membrane"/>
    <property type="evidence" value="ECO:0007669"/>
    <property type="project" value="UniProtKB-SubCell"/>
</dbReference>
<comment type="caution">
    <text evidence="9">The sequence shown here is derived from an EMBL/GenBank/DDBJ whole genome shotgun (WGS) entry which is preliminary data.</text>
</comment>
<evidence type="ECO:0000256" key="1">
    <source>
        <dbReference type="ARBA" id="ARBA00010877"/>
    </source>
</evidence>
<dbReference type="EMBL" id="JOWA01000066">
    <property type="protein sequence ID" value="KEZ45848.1"/>
    <property type="molecule type" value="Genomic_DNA"/>
</dbReference>
<comment type="similarity">
    <text evidence="1 7">Belongs to the MICOS complex subunit Mic60 family.</text>
</comment>
<dbReference type="RefSeq" id="XP_016645647.1">
    <property type="nucleotide sequence ID" value="XM_016784890.1"/>
</dbReference>
<evidence type="ECO:0000256" key="4">
    <source>
        <dbReference type="ARBA" id="ARBA00022989"/>
    </source>
</evidence>
<comment type="subunit">
    <text evidence="7">Component of the mitochondrial contact site and cristae organizing system (MICOS) complex.</text>
</comment>
<keyword evidence="3 7" id="KW-0999">Mitochondrion inner membrane</keyword>
<protein>
    <recommendedName>
        <fullName evidence="7">MICOS complex subunit MIC60</fullName>
    </recommendedName>
    <alternativeName>
        <fullName evidence="7">Mitofilin</fullName>
    </alternativeName>
</protein>
<feature type="compositionally biased region" description="Polar residues" evidence="8">
    <location>
        <begin position="62"/>
        <end position="76"/>
    </location>
</feature>
<gene>
    <name evidence="9" type="ORF">SAPIO_CDS1674</name>
</gene>
<evidence type="ECO:0000256" key="3">
    <source>
        <dbReference type="ARBA" id="ARBA00022792"/>
    </source>
</evidence>
<feature type="region of interest" description="Disordered" evidence="8">
    <location>
        <begin position="41"/>
        <end position="85"/>
    </location>
</feature>
<dbReference type="AlphaFoldDB" id="A0A084GET6"/>
<comment type="function">
    <text evidence="7">Component of the MICOS complex, a large protein complex of the mitochondrial inner membrane that plays crucial roles in the maintenance of crista junctions, inner membrane architecture, and formation of contact sites to the outer membrane.</text>
</comment>
<evidence type="ECO:0000256" key="2">
    <source>
        <dbReference type="ARBA" id="ARBA00022692"/>
    </source>
</evidence>
<dbReference type="VEuPathDB" id="FungiDB:SAPIO_CDS1674"/>
<evidence type="ECO:0000256" key="5">
    <source>
        <dbReference type="ARBA" id="ARBA00023128"/>
    </source>
</evidence>
<proteinExistence type="inferred from homology"/>
<keyword evidence="10" id="KW-1185">Reference proteome</keyword>
<evidence type="ECO:0000256" key="6">
    <source>
        <dbReference type="ARBA" id="ARBA00023136"/>
    </source>
</evidence>
<feature type="transmembrane region" description="Helical" evidence="7">
    <location>
        <begin position="102"/>
        <end position="123"/>
    </location>
</feature>
<organism evidence="9 10">
    <name type="scientific">Pseudallescheria apiosperma</name>
    <name type="common">Scedosporium apiospermum</name>
    <dbReference type="NCBI Taxonomy" id="563466"/>
    <lineage>
        <taxon>Eukaryota</taxon>
        <taxon>Fungi</taxon>
        <taxon>Dikarya</taxon>
        <taxon>Ascomycota</taxon>
        <taxon>Pezizomycotina</taxon>
        <taxon>Sordariomycetes</taxon>
        <taxon>Hypocreomycetidae</taxon>
        <taxon>Microascales</taxon>
        <taxon>Microascaceae</taxon>
        <taxon>Scedosporium</taxon>
    </lineage>
</organism>
<dbReference type="Proteomes" id="UP000028545">
    <property type="component" value="Unassembled WGS sequence"/>
</dbReference>
<keyword evidence="5 7" id="KW-0496">Mitochondrion</keyword>
<evidence type="ECO:0000256" key="7">
    <source>
        <dbReference type="RuleBase" id="RU363000"/>
    </source>
</evidence>
<feature type="region of interest" description="Disordered" evidence="8">
    <location>
        <begin position="173"/>
        <end position="208"/>
    </location>
</feature>
<dbReference type="Pfam" id="PF09731">
    <property type="entry name" value="Mitofilin"/>
    <property type="match status" value="1"/>
</dbReference>
<keyword evidence="6 7" id="KW-0472">Membrane</keyword>
<dbReference type="InterPro" id="IPR019133">
    <property type="entry name" value="MIC60"/>
</dbReference>